<dbReference type="AlphaFoldDB" id="A0A096BK56"/>
<dbReference type="EMBL" id="AZTB01000004">
    <property type="protein sequence ID" value="KGG81242.1"/>
    <property type="molecule type" value="Genomic_DNA"/>
</dbReference>
<protein>
    <recommendedName>
        <fullName evidence="4">Thiopeptide-type bacteriocin biosynthesis domain-containing protein</fullName>
    </recommendedName>
</protein>
<evidence type="ECO:0000313" key="3">
    <source>
        <dbReference type="Proteomes" id="UP000029622"/>
    </source>
</evidence>
<accession>A0A096BK56</accession>
<name>A0A096BK56_9FIRM</name>
<dbReference type="Proteomes" id="UP000029622">
    <property type="component" value="Unassembled WGS sequence"/>
</dbReference>
<keyword evidence="1" id="KW-0175">Coiled coil</keyword>
<gene>
    <name evidence="2" type="ORF">Y919_01685</name>
</gene>
<comment type="caution">
    <text evidence="2">The sequence shown here is derived from an EMBL/GenBank/DDBJ whole genome shotgun (WGS) entry which is preliminary data.</text>
</comment>
<evidence type="ECO:0000313" key="2">
    <source>
        <dbReference type="EMBL" id="KGG81242.1"/>
    </source>
</evidence>
<dbReference type="STRING" id="1156417.Y919_01685"/>
<dbReference type="RefSeq" id="WP_035161770.1">
    <property type="nucleotide sequence ID" value="NZ_AZTB01000004.1"/>
</dbReference>
<reference evidence="2 3" key="1">
    <citation type="submission" date="2013-12" db="EMBL/GenBank/DDBJ databases">
        <title>Draft genome sequence of Caloranaerobacter sp. H53214.</title>
        <authorList>
            <person name="Jiang L.J."/>
            <person name="Shao Z.Z."/>
            <person name="Long M.N."/>
        </authorList>
    </citation>
    <scope>NUCLEOTIDE SEQUENCE [LARGE SCALE GENOMIC DNA]</scope>
    <source>
        <strain evidence="2 3">H53214</strain>
    </source>
</reference>
<feature type="coiled-coil region" evidence="1">
    <location>
        <begin position="270"/>
        <end position="297"/>
    </location>
</feature>
<organism evidence="2 3">
    <name type="scientific">Caloranaerobacter azorensis H53214</name>
    <dbReference type="NCBI Taxonomy" id="1156417"/>
    <lineage>
        <taxon>Bacteria</taxon>
        <taxon>Bacillati</taxon>
        <taxon>Bacillota</taxon>
        <taxon>Tissierellia</taxon>
        <taxon>Tissierellales</taxon>
        <taxon>Thermohalobacteraceae</taxon>
        <taxon>Caloranaerobacter</taxon>
    </lineage>
</organism>
<evidence type="ECO:0008006" key="4">
    <source>
        <dbReference type="Google" id="ProtNLM"/>
    </source>
</evidence>
<sequence>MYISEDFSLKDIKIFKIYHFGNEQQKRQFIFECIIPFARENIYSNYFILREWNGGPNVQIVFTNRNIDIYYLEKYLQKRVYEYNLEKFGEFSQDVIKENIQKYLRNAKIISQMERKTEEKIDLNNHLKVKVLDLDMDYYKRLYNSSAHLLLHIRSKFKLQPILEEILKRFKNKENDKILFVLKNYHILLKLFEHGEKYASIVYYSHIAGMFAIAEQYGVREKFEEYYDSFYKALQVERLESLYADDPLLLECFNVWKDIYDETVVLFEQNRFAEEGYLSLEEQINMLKKNVSEINSEFHDVFVSNESVDDLVSSKEHMVLRSLVNILYSILPTINISFIYKHFCCYAMSRYIFEKYNTDWKTIFRERGII</sequence>
<evidence type="ECO:0000256" key="1">
    <source>
        <dbReference type="SAM" id="Coils"/>
    </source>
</evidence>
<proteinExistence type="predicted"/>